<gene>
    <name evidence="1" type="ORF">CBF37_06060</name>
</gene>
<evidence type="ECO:0000313" key="2">
    <source>
        <dbReference type="Proteomes" id="UP000287857"/>
    </source>
</evidence>
<keyword evidence="2" id="KW-1185">Reference proteome</keyword>
<organism evidence="1 2">
    <name type="scientific">Vagococcus vulneris</name>
    <dbReference type="NCBI Taxonomy" id="1977869"/>
    <lineage>
        <taxon>Bacteria</taxon>
        <taxon>Bacillati</taxon>
        <taxon>Bacillota</taxon>
        <taxon>Bacilli</taxon>
        <taxon>Lactobacillales</taxon>
        <taxon>Enterococcaceae</taxon>
        <taxon>Vagococcus</taxon>
    </lineage>
</organism>
<reference evidence="1 2" key="1">
    <citation type="submission" date="2017-05" db="EMBL/GenBank/DDBJ databases">
        <title>Vagococcus spp. assemblies.</title>
        <authorList>
            <person name="Gulvik C.A."/>
        </authorList>
    </citation>
    <scope>NUCLEOTIDE SEQUENCE [LARGE SCALE GENOMIC DNA]</scope>
    <source>
        <strain evidence="1 2">SS1995</strain>
    </source>
</reference>
<dbReference type="Pfam" id="PF16067">
    <property type="entry name" value="DUF4809"/>
    <property type="match status" value="1"/>
</dbReference>
<sequence length="133" mass="15057">MTNYVITKTSELFNGGCNACPSVLTDFYHLDLNGIPQTMDTLSTNDLVRLIAQNQGFKMTQEFDVDADYDVFKKNDTTIRVMEEIDKYIYQSGSTEIVVHNLPKEPSIIFAEAVEILTKLFNVEDIAFELACD</sequence>
<evidence type="ECO:0008006" key="3">
    <source>
        <dbReference type="Google" id="ProtNLM"/>
    </source>
</evidence>
<dbReference type="RefSeq" id="WP_125983854.1">
    <property type="nucleotide sequence ID" value="NZ_NGJS01000007.1"/>
</dbReference>
<evidence type="ECO:0000313" key="1">
    <source>
        <dbReference type="EMBL" id="RST98931.1"/>
    </source>
</evidence>
<dbReference type="InterPro" id="IPR032080">
    <property type="entry name" value="DUF4809"/>
</dbReference>
<proteinExistence type="predicted"/>
<comment type="caution">
    <text evidence="1">The sequence shown here is derived from an EMBL/GenBank/DDBJ whole genome shotgun (WGS) entry which is preliminary data.</text>
</comment>
<dbReference type="Proteomes" id="UP000287857">
    <property type="component" value="Unassembled WGS sequence"/>
</dbReference>
<dbReference type="OrthoDB" id="2199695at2"/>
<dbReference type="EMBL" id="NGJS01000007">
    <property type="protein sequence ID" value="RST98931.1"/>
    <property type="molecule type" value="Genomic_DNA"/>
</dbReference>
<dbReference type="AlphaFoldDB" id="A0A429ZYA9"/>
<name>A0A429ZYA9_9ENTE</name>
<protein>
    <recommendedName>
        <fullName evidence="3">DUF4809 domain-containing protein</fullName>
    </recommendedName>
</protein>
<accession>A0A429ZYA9</accession>